<feature type="region of interest" description="Disordered" evidence="1">
    <location>
        <begin position="1"/>
        <end position="171"/>
    </location>
</feature>
<feature type="compositionally biased region" description="Acidic residues" evidence="1">
    <location>
        <begin position="319"/>
        <end position="328"/>
    </location>
</feature>
<keyword evidence="2" id="KW-1133">Transmembrane helix</keyword>
<keyword evidence="2" id="KW-0812">Transmembrane</keyword>
<feature type="region of interest" description="Disordered" evidence="1">
    <location>
        <begin position="214"/>
        <end position="263"/>
    </location>
</feature>
<accession>A0A2A7B7W7</accession>
<evidence type="ECO:0000256" key="1">
    <source>
        <dbReference type="SAM" id="MobiDB-lite"/>
    </source>
</evidence>
<feature type="compositionally biased region" description="Low complexity" evidence="1">
    <location>
        <begin position="279"/>
        <end position="318"/>
    </location>
</feature>
<dbReference type="GO" id="GO:0000166">
    <property type="term" value="F:nucleotide binding"/>
    <property type="evidence" value="ECO:0007669"/>
    <property type="project" value="InterPro"/>
</dbReference>
<protein>
    <submittedName>
        <fullName evidence="3">Cell envelope biogenesis protein OmpA</fullName>
    </submittedName>
</protein>
<feature type="transmembrane region" description="Helical" evidence="2">
    <location>
        <begin position="845"/>
        <end position="868"/>
    </location>
</feature>
<feature type="transmembrane region" description="Helical" evidence="2">
    <location>
        <begin position="422"/>
        <end position="439"/>
    </location>
</feature>
<feature type="transmembrane region" description="Helical" evidence="2">
    <location>
        <begin position="445"/>
        <end position="463"/>
    </location>
</feature>
<feature type="transmembrane region" description="Helical" evidence="2">
    <location>
        <begin position="542"/>
        <end position="560"/>
    </location>
</feature>
<keyword evidence="2" id="KW-0472">Membrane</keyword>
<feature type="compositionally biased region" description="Basic and acidic residues" evidence="1">
    <location>
        <begin position="218"/>
        <end position="233"/>
    </location>
</feature>
<feature type="compositionally biased region" description="Basic and acidic residues" evidence="1">
    <location>
        <begin position="1"/>
        <end position="27"/>
    </location>
</feature>
<feature type="transmembrane region" description="Helical" evidence="2">
    <location>
        <begin position="566"/>
        <end position="589"/>
    </location>
</feature>
<dbReference type="Gene3D" id="3.40.50.1000">
    <property type="entry name" value="HAD superfamily/HAD-like"/>
    <property type="match status" value="1"/>
</dbReference>
<feature type="compositionally biased region" description="Basic and acidic residues" evidence="1">
    <location>
        <begin position="67"/>
        <end position="76"/>
    </location>
</feature>
<dbReference type="RefSeq" id="WP_097792006.1">
    <property type="nucleotide sequence ID" value="NZ_NOUV01000010.1"/>
</dbReference>
<feature type="transmembrane region" description="Helical" evidence="2">
    <location>
        <begin position="874"/>
        <end position="896"/>
    </location>
</feature>
<dbReference type="Proteomes" id="UP000220904">
    <property type="component" value="Unassembled WGS sequence"/>
</dbReference>
<evidence type="ECO:0000256" key="2">
    <source>
        <dbReference type="SAM" id="Phobius"/>
    </source>
</evidence>
<feature type="region of interest" description="Disordered" evidence="1">
    <location>
        <begin position="275"/>
        <end position="333"/>
    </location>
</feature>
<evidence type="ECO:0000313" key="3">
    <source>
        <dbReference type="EMBL" id="PDX87429.1"/>
    </source>
</evidence>
<feature type="compositionally biased region" description="Low complexity" evidence="1">
    <location>
        <begin position="250"/>
        <end position="259"/>
    </location>
</feature>
<feature type="compositionally biased region" description="Basic and acidic residues" evidence="1">
    <location>
        <begin position="162"/>
        <end position="171"/>
    </location>
</feature>
<dbReference type="AlphaFoldDB" id="A0A2A7B7W7"/>
<dbReference type="EMBL" id="NOUV01000010">
    <property type="protein sequence ID" value="PDX87429.1"/>
    <property type="molecule type" value="Genomic_DNA"/>
</dbReference>
<dbReference type="InterPro" id="IPR023214">
    <property type="entry name" value="HAD_sf"/>
</dbReference>
<sequence>MAKNDARKNGFEKTNPEDLAAKEEKFRTFFSTSVAQVPDEMKHRDDEKQEPAKQKTQSSILGRILGRAKEEAEPASEKPAMPQELPPTGEIRLGGEDEAAEPKADLELAADFFVAEEPEPPVQPAPAAPAERKSAAEKQPAPQPQQPKYEKNYVRGPLTPQEQKEHAEMQELKALLFPAPKPARPEADTPAPQEVLGVETAALEAEEKARAALPKMVFAEDRTRKPEPEEARPEPTQPFRFFGEGDDEAAPAAPTREAPLSMDDSMSIPLVGLEEEPEAPVSAPDAAPAEAAQPAEAAAKAAPGDTSAAETPAAPAEEAAAEPAEESTPETVDEKLHKMSAELTLRCVLSGILAVVLLHFGLTAAGLLAPIASLDPVVAPAAFYAANLLVLAAALAVAYPVLRDGLSGLKKDCRPSADTMPALAACGAALEAAIALLNARSYQTSSWTLLSGIAALGLFMALLGSRVQLAAVKNGYDLATKDPAGLQGAFRVKDKDLIRMLARSLDEKDPWVLLSRPVQWDDALLEQSFGERTSERRARKTSYILLGAAVLSGLAFLLFGGGLNGMAAAMTAMLCMGAPLSSTLVAGLATLRLQKSAAAAGAVIPGWAAIEELGGVDTVQVDADELFTADSVNLEDIRIFKGGRIDRAILYAASILNQSCETLRGLFRQIIEDRTDILYPVKDLETHYGLGFAAWCDNNRVLIGNRTYMEKEGVPVPETEYEEEHSQHGTLQILYLAVSGNLHAMFVLRSTGGRNAARGLEVLQKENIRLLVTCKDPSLTAKHITDAYHLPEGMITLLEQDQCDALNAAPAQPENAARCCMLHDEGFVSLIGGLRAAEQAQNAETAATTVQLVSVWFSVAIGVLLTYAGSIGTLSVAAVLMYQAAWSALSLAVCALKQH</sequence>
<organism evidence="3 4">
    <name type="scientific">Faecalibacterium prausnitzii</name>
    <dbReference type="NCBI Taxonomy" id="853"/>
    <lineage>
        <taxon>Bacteria</taxon>
        <taxon>Bacillati</taxon>
        <taxon>Bacillota</taxon>
        <taxon>Clostridia</taxon>
        <taxon>Eubacteriales</taxon>
        <taxon>Oscillospiraceae</taxon>
        <taxon>Faecalibacterium</taxon>
    </lineage>
</organism>
<feature type="transmembrane region" description="Helical" evidence="2">
    <location>
        <begin position="381"/>
        <end position="402"/>
    </location>
</feature>
<proteinExistence type="predicted"/>
<gene>
    <name evidence="3" type="ORF">CHR60_05010</name>
</gene>
<evidence type="ECO:0000313" key="4">
    <source>
        <dbReference type="Proteomes" id="UP000220904"/>
    </source>
</evidence>
<dbReference type="InterPro" id="IPR023299">
    <property type="entry name" value="ATPase_P-typ_cyto_dom_N"/>
</dbReference>
<feature type="transmembrane region" description="Helical" evidence="2">
    <location>
        <begin position="343"/>
        <end position="369"/>
    </location>
</feature>
<reference evidence="3 4" key="1">
    <citation type="journal article" date="2017" name="Front. Microbiol.">
        <title>New Insights into the Diversity of the Genus Faecalibacterium.</title>
        <authorList>
            <person name="Benevides L."/>
            <person name="Burman S."/>
            <person name="Martin R."/>
            <person name="Robert V."/>
            <person name="Thomas M."/>
            <person name="Miquel S."/>
            <person name="Chain F."/>
            <person name="Sokol H."/>
            <person name="Bermudez-Humaran L.G."/>
            <person name="Morrison M."/>
            <person name="Langella P."/>
            <person name="Azevedo V.A."/>
            <person name="Chatel J.M."/>
            <person name="Soares S."/>
        </authorList>
    </citation>
    <scope>NUCLEOTIDE SEQUENCE [LARGE SCALE GENOMIC DNA]</scope>
    <source>
        <strain evidence="3 4">AHMP21</strain>
    </source>
</reference>
<feature type="compositionally biased region" description="Basic and acidic residues" evidence="1">
    <location>
        <begin position="39"/>
        <end position="53"/>
    </location>
</feature>
<comment type="caution">
    <text evidence="3">The sequence shown here is derived from an EMBL/GenBank/DDBJ whole genome shotgun (WGS) entry which is preliminary data.</text>
</comment>
<name>A0A2A7B7W7_9FIRM</name>
<dbReference type="Gene3D" id="3.40.1110.10">
    <property type="entry name" value="Calcium-transporting ATPase, cytoplasmic domain N"/>
    <property type="match status" value="1"/>
</dbReference>
<dbReference type="OrthoDB" id="1862699at2"/>